<feature type="region of interest" description="Disordered" evidence="1">
    <location>
        <begin position="287"/>
        <end position="341"/>
    </location>
</feature>
<keyword evidence="3" id="KW-1185">Reference proteome</keyword>
<dbReference type="EMBL" id="JAKLJA010000001">
    <property type="protein sequence ID" value="MCG5072238.1"/>
    <property type="molecule type" value="Genomic_DNA"/>
</dbReference>
<comment type="caution">
    <text evidence="2">The sequence shown here is derived from an EMBL/GenBank/DDBJ whole genome shotgun (WGS) entry which is preliminary data.</text>
</comment>
<name>A0A9X1RJ60_9BURK</name>
<dbReference type="AlphaFoldDB" id="A0A9X1RJ60"/>
<dbReference type="Proteomes" id="UP001139308">
    <property type="component" value="Unassembled WGS sequence"/>
</dbReference>
<feature type="compositionally biased region" description="Low complexity" evidence="1">
    <location>
        <begin position="287"/>
        <end position="306"/>
    </location>
</feature>
<accession>A0A9X1RJ60</accession>
<evidence type="ECO:0000313" key="3">
    <source>
        <dbReference type="Proteomes" id="UP001139308"/>
    </source>
</evidence>
<gene>
    <name evidence="2" type="ORF">L5014_02485</name>
</gene>
<evidence type="ECO:0000313" key="2">
    <source>
        <dbReference type="EMBL" id="MCG5072238.1"/>
    </source>
</evidence>
<evidence type="ECO:0000256" key="1">
    <source>
        <dbReference type="SAM" id="MobiDB-lite"/>
    </source>
</evidence>
<protein>
    <recommendedName>
        <fullName evidence="4">RecT family protein</fullName>
    </recommendedName>
</protein>
<reference evidence="2" key="1">
    <citation type="submission" date="2022-01" db="EMBL/GenBank/DDBJ databases">
        <title>Genome sequence and assembly of Parabukholderia sp. RG36.</title>
        <authorList>
            <person name="Chhetri G."/>
        </authorList>
    </citation>
    <scope>NUCLEOTIDE SEQUENCE</scope>
    <source>
        <strain evidence="2">RG36</strain>
    </source>
</reference>
<proteinExistence type="predicted"/>
<organism evidence="2 3">
    <name type="scientific">Paraburkholderia tagetis</name>
    <dbReference type="NCBI Taxonomy" id="2913261"/>
    <lineage>
        <taxon>Bacteria</taxon>
        <taxon>Pseudomonadati</taxon>
        <taxon>Pseudomonadota</taxon>
        <taxon>Betaproteobacteria</taxon>
        <taxon>Burkholderiales</taxon>
        <taxon>Burkholderiaceae</taxon>
        <taxon>Paraburkholderia</taxon>
    </lineage>
</organism>
<dbReference type="RefSeq" id="WP_238461989.1">
    <property type="nucleotide sequence ID" value="NZ_JAKLJA010000001.1"/>
</dbReference>
<sequence length="405" mass="43842">MNAPNQSRPLAEVAQKPHGLGATDVSVDMFSAQGFALAQRIATAFASSNAVPAQFRSTIIKRERRGEDYVDVEVPNPSAVGNGLVALEVAQAVRMSVTAVMQNADVIEGKLRWSGKFVIAAINASGRFHPLRFDIVNKGMIKATYKEKGAYNKQQRRYDMTEHEVEIENLVCVAWTIPRSIALPANVQTLAQARNVQLPIIESAPVSMKMAVEEGWYAKPGSKWQTEMKYLMLQYRAGSFFGNIHAPDIVMGMGHTTEEAVDTIDVTQQPDGSYAVDVESLRRSNISPAAQRAEQAQQTAASTEQPDPASEVHQQGAEHGETTSPDGQSAAPAQTVAKSEPLPEAKIAERLNAASNSDELNAAIALIADVPDPDAEERLTAIAVSLRQKFERTARRARGAAPSVE</sequence>
<evidence type="ECO:0008006" key="4">
    <source>
        <dbReference type="Google" id="ProtNLM"/>
    </source>
</evidence>